<name>A0A1G2KTM7_9BACT</name>
<reference evidence="1 2" key="1">
    <citation type="journal article" date="2016" name="Nat. Commun.">
        <title>Thousands of microbial genomes shed light on interconnected biogeochemical processes in an aquifer system.</title>
        <authorList>
            <person name="Anantharaman K."/>
            <person name="Brown C.T."/>
            <person name="Hug L.A."/>
            <person name="Sharon I."/>
            <person name="Castelle C.J."/>
            <person name="Probst A.J."/>
            <person name="Thomas B.C."/>
            <person name="Singh A."/>
            <person name="Wilkins M.J."/>
            <person name="Karaoz U."/>
            <person name="Brodie E.L."/>
            <person name="Williams K.H."/>
            <person name="Hubbard S.S."/>
            <person name="Banfield J.F."/>
        </authorList>
    </citation>
    <scope>NUCLEOTIDE SEQUENCE [LARGE SCALE GENOMIC DNA]</scope>
</reference>
<dbReference type="Proteomes" id="UP000177177">
    <property type="component" value="Unassembled WGS sequence"/>
</dbReference>
<accession>A0A1G2KTM7</accession>
<protein>
    <submittedName>
        <fullName evidence="1">Uncharacterized protein</fullName>
    </submittedName>
</protein>
<organism evidence="1 2">
    <name type="scientific">Candidatus Sungbacteria bacterium RIFCSPHIGHO2_02_FULL_53_17</name>
    <dbReference type="NCBI Taxonomy" id="1802275"/>
    <lineage>
        <taxon>Bacteria</taxon>
        <taxon>Candidatus Sungiibacteriota</taxon>
    </lineage>
</organism>
<sequence>MHGRIPLKRELLHYSAARNRFGTWNAAIIAAEFKPNPVLFSEKHIAKDGHSCDSFSEKIIDDWLVARGVVHERNVKYPGHPKLTTDFFVGNSFIEFFGLNGEITAYDKTMRRKRRIAKAKNIQLIALYPKDLFPKNRLAKILTGANTL</sequence>
<gene>
    <name evidence="1" type="ORF">A3C92_00725</name>
</gene>
<dbReference type="EMBL" id="MHQN01000031">
    <property type="protein sequence ID" value="OHA02766.1"/>
    <property type="molecule type" value="Genomic_DNA"/>
</dbReference>
<proteinExistence type="predicted"/>
<dbReference type="AlphaFoldDB" id="A0A1G2KTM7"/>
<evidence type="ECO:0000313" key="2">
    <source>
        <dbReference type="Proteomes" id="UP000177177"/>
    </source>
</evidence>
<dbReference type="InterPro" id="IPR041025">
    <property type="entry name" value="HNH_repeat"/>
</dbReference>
<evidence type="ECO:0000313" key="1">
    <source>
        <dbReference type="EMBL" id="OHA02766.1"/>
    </source>
</evidence>
<comment type="caution">
    <text evidence="1">The sequence shown here is derived from an EMBL/GenBank/DDBJ whole genome shotgun (WGS) entry which is preliminary data.</text>
</comment>
<dbReference type="Pfam" id="PF18780">
    <property type="entry name" value="HNH_repeat"/>
    <property type="match status" value="1"/>
</dbReference>